<keyword evidence="3" id="KW-1185">Reference proteome</keyword>
<evidence type="ECO:0000313" key="2">
    <source>
        <dbReference type="EMBL" id="OYQ32618.1"/>
    </source>
</evidence>
<keyword evidence="1" id="KW-0732">Signal</keyword>
<proteinExistence type="predicted"/>
<evidence type="ECO:0000313" key="3">
    <source>
        <dbReference type="Proteomes" id="UP000216998"/>
    </source>
</evidence>
<dbReference type="EMBL" id="NOXU01000031">
    <property type="protein sequence ID" value="OYQ32618.1"/>
    <property type="molecule type" value="Genomic_DNA"/>
</dbReference>
<accession>A0A255YTS2</accession>
<evidence type="ECO:0008006" key="4">
    <source>
        <dbReference type="Google" id="ProtNLM"/>
    </source>
</evidence>
<name>A0A255YTS2_9PROT</name>
<protein>
    <recommendedName>
        <fullName evidence="4">Polymer-forming cytoskeletal protein</fullName>
    </recommendedName>
</protein>
<dbReference type="OrthoDB" id="7361678at2"/>
<dbReference type="RefSeq" id="WP_094457652.1">
    <property type="nucleotide sequence ID" value="NZ_NOXU01000031.1"/>
</dbReference>
<feature type="signal peptide" evidence="1">
    <location>
        <begin position="1"/>
        <end position="22"/>
    </location>
</feature>
<gene>
    <name evidence="2" type="ORF">CHU95_17735</name>
</gene>
<evidence type="ECO:0000256" key="1">
    <source>
        <dbReference type="SAM" id="SignalP"/>
    </source>
</evidence>
<dbReference type="Proteomes" id="UP000216998">
    <property type="component" value="Unassembled WGS sequence"/>
</dbReference>
<organism evidence="2 3">
    <name type="scientific">Niveispirillum lacus</name>
    <dbReference type="NCBI Taxonomy" id="1981099"/>
    <lineage>
        <taxon>Bacteria</taxon>
        <taxon>Pseudomonadati</taxon>
        <taxon>Pseudomonadota</taxon>
        <taxon>Alphaproteobacteria</taxon>
        <taxon>Rhodospirillales</taxon>
        <taxon>Azospirillaceae</taxon>
        <taxon>Niveispirillum</taxon>
    </lineage>
</organism>
<comment type="caution">
    <text evidence="2">The sequence shown here is derived from an EMBL/GenBank/DDBJ whole genome shotgun (WGS) entry which is preliminary data.</text>
</comment>
<feature type="chain" id="PRO_5012581185" description="Polymer-forming cytoskeletal protein" evidence="1">
    <location>
        <begin position="23"/>
        <end position="372"/>
    </location>
</feature>
<reference evidence="2 3" key="1">
    <citation type="submission" date="2017-07" db="EMBL/GenBank/DDBJ databases">
        <title>Niveispirillum cyanobacteriorum sp. nov., isolated from cyanobacterial aggregates in a eutrophic lake.</title>
        <authorList>
            <person name="Cai H."/>
        </authorList>
    </citation>
    <scope>NUCLEOTIDE SEQUENCE [LARGE SCALE GENOMIC DNA]</scope>
    <source>
        <strain evidence="3">TH1-14</strain>
    </source>
</reference>
<dbReference type="AlphaFoldDB" id="A0A255YTS2"/>
<sequence>MFARLLCIAAVLLSLSGMPAHADILSGDDVRVMAPAADDLVAAGHSVAVDAPVDGDVVAAGLELRITAPVSGDALLAGFSLSVKGPVAGDLAAAAFELSLHSDIAGDVLLTGVEVNLRPEARVAGDLTIRGSDLSVAGQVDGDAVLRGDHVSVQGRIAGDLEVTASRLELKPGTQILGDLRHTGPMPVAVPEGVIIAGTVQYHPDVVLDGGPTFLGTTGKAVALFLLGVGVLWLLPGPVTRAADGIRRHPLRHFLLGAALLLLSPPLLALLMVSVVGIPLGLLLLVLWLFCLPLGLAVAGFGLALGLRRGPPRPGAEAGMLIRHYALTVVVLVLLSLLPLAGWAVLAIAAALGLGALADTLVRGRRGGLAVG</sequence>